<dbReference type="GO" id="GO:0043565">
    <property type="term" value="F:sequence-specific DNA binding"/>
    <property type="evidence" value="ECO:0007669"/>
    <property type="project" value="InterPro"/>
</dbReference>
<evidence type="ECO:0000313" key="2">
    <source>
        <dbReference type="EMBL" id="NGP89383.1"/>
    </source>
</evidence>
<organism evidence="2 3">
    <name type="scientific">Fodinibius halophilus</name>
    <dbReference type="NCBI Taxonomy" id="1736908"/>
    <lineage>
        <taxon>Bacteria</taxon>
        <taxon>Pseudomonadati</taxon>
        <taxon>Balneolota</taxon>
        <taxon>Balneolia</taxon>
        <taxon>Balneolales</taxon>
        <taxon>Balneolaceae</taxon>
        <taxon>Fodinibius</taxon>
    </lineage>
</organism>
<evidence type="ECO:0000259" key="1">
    <source>
        <dbReference type="PROSITE" id="PS01124"/>
    </source>
</evidence>
<accession>A0A6M1TAA0</accession>
<dbReference type="InterPro" id="IPR046532">
    <property type="entry name" value="DUF6597"/>
</dbReference>
<dbReference type="GO" id="GO:0003700">
    <property type="term" value="F:DNA-binding transcription factor activity"/>
    <property type="evidence" value="ECO:0007669"/>
    <property type="project" value="InterPro"/>
</dbReference>
<keyword evidence="3" id="KW-1185">Reference proteome</keyword>
<dbReference type="PROSITE" id="PS01124">
    <property type="entry name" value="HTH_ARAC_FAMILY_2"/>
    <property type="match status" value="1"/>
</dbReference>
<dbReference type="Proteomes" id="UP000479132">
    <property type="component" value="Unassembled WGS sequence"/>
</dbReference>
<dbReference type="InterPro" id="IPR018060">
    <property type="entry name" value="HTH_AraC"/>
</dbReference>
<evidence type="ECO:0000313" key="3">
    <source>
        <dbReference type="Proteomes" id="UP000479132"/>
    </source>
</evidence>
<name>A0A6M1TAA0_9BACT</name>
<dbReference type="Gene3D" id="1.10.10.60">
    <property type="entry name" value="Homeodomain-like"/>
    <property type="match status" value="1"/>
</dbReference>
<protein>
    <recommendedName>
        <fullName evidence="1">HTH araC/xylS-type domain-containing protein</fullName>
    </recommendedName>
</protein>
<comment type="caution">
    <text evidence="2">The sequence shown here is derived from an EMBL/GenBank/DDBJ whole genome shotgun (WGS) entry which is preliminary data.</text>
</comment>
<dbReference type="Pfam" id="PF20240">
    <property type="entry name" value="DUF6597"/>
    <property type="match status" value="1"/>
</dbReference>
<dbReference type="EMBL" id="JAALLS010000019">
    <property type="protein sequence ID" value="NGP89383.1"/>
    <property type="molecule type" value="Genomic_DNA"/>
</dbReference>
<dbReference type="AlphaFoldDB" id="A0A6M1TAA0"/>
<dbReference type="RefSeq" id="WP_165270053.1">
    <property type="nucleotide sequence ID" value="NZ_JAALLS010000019.1"/>
</dbReference>
<proteinExistence type="predicted"/>
<feature type="domain" description="HTH araC/xylS-type" evidence="1">
    <location>
        <begin position="155"/>
        <end position="216"/>
    </location>
</feature>
<gene>
    <name evidence="2" type="ORF">G3569_13575</name>
</gene>
<reference evidence="2 3" key="1">
    <citation type="submission" date="2020-02" db="EMBL/GenBank/DDBJ databases">
        <title>Aliifodinibius halophilus 2W32, complete genome.</title>
        <authorList>
            <person name="Li Y."/>
            <person name="Wu S."/>
        </authorList>
    </citation>
    <scope>NUCLEOTIDE SEQUENCE [LARGE SCALE GENOMIC DNA]</scope>
    <source>
        <strain evidence="2 3">2W32</strain>
    </source>
</reference>
<sequence length="216" mass="23884">MNIYQEFEPGNALQNIVDCYWVSAPTDRQVQYIRPDGCTDLIFNFGDTVSADIQQAGLSPESISAVGMMTECKKVEVSPQSRLVGIRFKTGAIGALTTLPLHKIQDINIDAGELSPTLNKATWAKIADLNSRQQLVSHLDQLLLKMNNNSDNNIDAIAAAAAACIREYAGNIPIKELVKSLNISRRQLERRFRSGIGVSMKSYTCIVRYLHTKSLI</sequence>